<accession>A0ABR3GE01</accession>
<protein>
    <recommendedName>
        <fullName evidence="5">MYND-type domain-containing protein</fullName>
    </recommendedName>
</protein>
<evidence type="ECO:0000256" key="4">
    <source>
        <dbReference type="PROSITE-ProRule" id="PRU00134"/>
    </source>
</evidence>
<evidence type="ECO:0000259" key="5">
    <source>
        <dbReference type="PROSITE" id="PS50865"/>
    </source>
</evidence>
<dbReference type="PROSITE" id="PS01360">
    <property type="entry name" value="ZF_MYND_1"/>
    <property type="match status" value="1"/>
</dbReference>
<dbReference type="InterPro" id="IPR002893">
    <property type="entry name" value="Znf_MYND"/>
</dbReference>
<keyword evidence="2 4" id="KW-0863">Zinc-finger</keyword>
<keyword evidence="1" id="KW-0479">Metal-binding</keyword>
<gene>
    <name evidence="6" type="ORF">Q9L58_006870</name>
</gene>
<keyword evidence="7" id="KW-1185">Reference proteome</keyword>
<comment type="caution">
    <text evidence="6">The sequence shown here is derived from an EMBL/GenBank/DDBJ whole genome shotgun (WGS) entry which is preliminary data.</text>
</comment>
<evidence type="ECO:0000256" key="3">
    <source>
        <dbReference type="ARBA" id="ARBA00022833"/>
    </source>
</evidence>
<keyword evidence="3" id="KW-0862">Zinc</keyword>
<dbReference type="PROSITE" id="PS50865">
    <property type="entry name" value="ZF_MYND_2"/>
    <property type="match status" value="1"/>
</dbReference>
<evidence type="ECO:0000313" key="6">
    <source>
        <dbReference type="EMBL" id="KAL0634194.1"/>
    </source>
</evidence>
<evidence type="ECO:0000256" key="2">
    <source>
        <dbReference type="ARBA" id="ARBA00022771"/>
    </source>
</evidence>
<reference evidence="6 7" key="1">
    <citation type="submission" date="2024-02" db="EMBL/GenBank/DDBJ databases">
        <title>Discinaceae phylogenomics.</title>
        <authorList>
            <person name="Dirks A.C."/>
            <person name="James T.Y."/>
        </authorList>
    </citation>
    <scope>NUCLEOTIDE SEQUENCE [LARGE SCALE GENOMIC DNA]</scope>
    <source>
        <strain evidence="6 7">ACD0624</strain>
    </source>
</reference>
<dbReference type="Pfam" id="PF01753">
    <property type="entry name" value="zf-MYND"/>
    <property type="match status" value="1"/>
</dbReference>
<proteinExistence type="predicted"/>
<name>A0ABR3GE01_9PEZI</name>
<evidence type="ECO:0000256" key="1">
    <source>
        <dbReference type="ARBA" id="ARBA00022723"/>
    </source>
</evidence>
<dbReference type="EMBL" id="JBBBZM010000101">
    <property type="protein sequence ID" value="KAL0634194.1"/>
    <property type="molecule type" value="Genomic_DNA"/>
</dbReference>
<organism evidence="6 7">
    <name type="scientific">Discina gigas</name>
    <dbReference type="NCBI Taxonomy" id="1032678"/>
    <lineage>
        <taxon>Eukaryota</taxon>
        <taxon>Fungi</taxon>
        <taxon>Dikarya</taxon>
        <taxon>Ascomycota</taxon>
        <taxon>Pezizomycotina</taxon>
        <taxon>Pezizomycetes</taxon>
        <taxon>Pezizales</taxon>
        <taxon>Discinaceae</taxon>
        <taxon>Discina</taxon>
    </lineage>
</organism>
<dbReference type="Gene3D" id="6.10.140.2220">
    <property type="match status" value="1"/>
</dbReference>
<dbReference type="Proteomes" id="UP001447188">
    <property type="component" value="Unassembled WGS sequence"/>
</dbReference>
<sequence length="406" mass="45158">MQSEIQCGMCSSTTSQYCATCKSISYCSKTCEKADSTAHQLVCKTFVLPPPDRDASGYIPSYAAVFFPGNEAAPRFALFGGTRPLRPYLGYDDESDDDSYSYYHPPKQILKFGKRVCTLVIRGNTLRSRPPVGHQLELYYDDKAPADRSGLNISIFNATNGRIMQNWYGPLLAVKVATPVSKPPQYISMTMVDYRDVIDFLSTFPAVNISDMTTTPSAARPKSEIRAVRINCPGDQALGRPKFEPIMISTDDPACLAPVASISRLIEFPLRVIRCPPPYALDYGKPTHDISNPSATYLNIGVDPAKGWGFVGLDWLDPAGSVIVVREGGEDLEPQHVEALCHWCLFSLKPLFDDSHGRGRYPTAPLGKQDVLARVTRRDFENFYVGFDALRRIVDPGWKKDLWPFC</sequence>
<evidence type="ECO:0000313" key="7">
    <source>
        <dbReference type="Proteomes" id="UP001447188"/>
    </source>
</evidence>
<dbReference type="SUPFAM" id="SSF144232">
    <property type="entry name" value="HIT/MYND zinc finger-like"/>
    <property type="match status" value="1"/>
</dbReference>
<feature type="domain" description="MYND-type" evidence="5">
    <location>
        <begin position="7"/>
        <end position="43"/>
    </location>
</feature>